<dbReference type="AlphaFoldDB" id="B9SJP2"/>
<evidence type="ECO:0000313" key="2">
    <source>
        <dbReference type="Proteomes" id="UP000008311"/>
    </source>
</evidence>
<dbReference type="EMBL" id="EQ973988">
    <property type="protein sequence ID" value="EEF36152.1"/>
    <property type="molecule type" value="Genomic_DNA"/>
</dbReference>
<gene>
    <name evidence="1" type="ORF">RCOM_1628960</name>
</gene>
<keyword evidence="2" id="KW-1185">Reference proteome</keyword>
<organism evidence="1 2">
    <name type="scientific">Ricinus communis</name>
    <name type="common">Castor bean</name>
    <dbReference type="NCBI Taxonomy" id="3988"/>
    <lineage>
        <taxon>Eukaryota</taxon>
        <taxon>Viridiplantae</taxon>
        <taxon>Streptophyta</taxon>
        <taxon>Embryophyta</taxon>
        <taxon>Tracheophyta</taxon>
        <taxon>Spermatophyta</taxon>
        <taxon>Magnoliopsida</taxon>
        <taxon>eudicotyledons</taxon>
        <taxon>Gunneridae</taxon>
        <taxon>Pentapetalae</taxon>
        <taxon>rosids</taxon>
        <taxon>fabids</taxon>
        <taxon>Malpighiales</taxon>
        <taxon>Euphorbiaceae</taxon>
        <taxon>Acalyphoideae</taxon>
        <taxon>Acalypheae</taxon>
        <taxon>Ricinus</taxon>
    </lineage>
</organism>
<evidence type="ECO:0000313" key="1">
    <source>
        <dbReference type="EMBL" id="EEF36152.1"/>
    </source>
</evidence>
<name>B9SJP2_RICCO</name>
<dbReference type="Proteomes" id="UP000008311">
    <property type="component" value="Unassembled WGS sequence"/>
</dbReference>
<dbReference type="InParanoid" id="B9SJP2"/>
<reference evidence="2" key="1">
    <citation type="journal article" date="2010" name="Nat. Biotechnol.">
        <title>Draft genome sequence of the oilseed species Ricinus communis.</title>
        <authorList>
            <person name="Chan A.P."/>
            <person name="Crabtree J."/>
            <person name="Zhao Q."/>
            <person name="Lorenzi H."/>
            <person name="Orvis J."/>
            <person name="Puiu D."/>
            <person name="Melake-Berhan A."/>
            <person name="Jones K.M."/>
            <person name="Redman J."/>
            <person name="Chen G."/>
            <person name="Cahoon E.B."/>
            <person name="Gedil M."/>
            <person name="Stanke M."/>
            <person name="Haas B.J."/>
            <person name="Wortman J.R."/>
            <person name="Fraser-Liggett C.M."/>
            <person name="Ravel J."/>
            <person name="Rabinowicz P.D."/>
        </authorList>
    </citation>
    <scope>NUCLEOTIDE SEQUENCE [LARGE SCALE GENOMIC DNA]</scope>
    <source>
        <strain evidence="2">cv. Hale</strain>
    </source>
</reference>
<sequence>MDGSKRKEASEGEERALTYIVRLETLACLVGMLVRCTALQTKQYLPKIELDSRDGDIRVQESPRWFLDNLKNRLTLNVETPHFESKEETSFSLAKEVITCVRARLAPGKMKGLPQRKRLVLEGEDGRSIIK</sequence>
<accession>B9SJP2</accession>
<protein>
    <submittedName>
        <fullName evidence="1">Uncharacterized protein</fullName>
    </submittedName>
</protein>
<proteinExistence type="predicted"/>